<feature type="transmembrane region" description="Helical" evidence="6">
    <location>
        <begin position="129"/>
        <end position="147"/>
    </location>
</feature>
<dbReference type="CDD" id="cd06581">
    <property type="entry name" value="TM_PBP1_LivM_like"/>
    <property type="match status" value="1"/>
</dbReference>
<feature type="transmembrane region" description="Helical" evidence="6">
    <location>
        <begin position="293"/>
        <end position="314"/>
    </location>
</feature>
<protein>
    <submittedName>
        <fullName evidence="7">High-affinity branched-chain amino acid transport system permease protein LivH</fullName>
    </submittedName>
</protein>
<keyword evidence="5 6" id="KW-0472">Membrane</keyword>
<keyword evidence="2" id="KW-1003">Cell membrane</keyword>
<feature type="transmembrane region" description="Helical" evidence="6">
    <location>
        <begin position="20"/>
        <end position="53"/>
    </location>
</feature>
<evidence type="ECO:0000256" key="3">
    <source>
        <dbReference type="ARBA" id="ARBA00022692"/>
    </source>
</evidence>
<dbReference type="PANTHER" id="PTHR30482">
    <property type="entry name" value="HIGH-AFFINITY BRANCHED-CHAIN AMINO ACID TRANSPORT SYSTEM PERMEASE"/>
    <property type="match status" value="1"/>
</dbReference>
<feature type="transmembrane region" description="Helical" evidence="6">
    <location>
        <begin position="65"/>
        <end position="85"/>
    </location>
</feature>
<dbReference type="AlphaFoldDB" id="A0A1J5QB51"/>
<accession>A0A1J5QB51</accession>
<sequence>MSQAVSTDPFAKPVFANMRRVAVVVALVLAFAFPFVFTNPAVTSIAMFTLLYLGATSAWNMFSGFSGYMALGNAVFYGSGAYFFANITTHLNLNGSAALFALVPLAGAFAGLVAIPVGWLSLRTRRHTFVVITIAIFFIVQLLAYNFTSLTNGSAGMQVASPSWDAQTYNTYFYVAALVVALFAIGLAWFVRRSSFGLELLAIRDDEDRALGLGVKTTRVKLITFVLTGFVTGMCGAIYAYYLGSVYPPFAFEAIFDVTIALMAFLGGLGTVTGPIVGALLIEPAQQYLTLRFTNGGISLIMFGALFLIVIRFLPEGIVPSLGMLIRKRMRAKTPAVVEANQGATA</sequence>
<dbReference type="InterPro" id="IPR001851">
    <property type="entry name" value="ABC_transp_permease"/>
</dbReference>
<proteinExistence type="predicted"/>
<feature type="transmembrane region" description="Helical" evidence="6">
    <location>
        <begin position="254"/>
        <end position="281"/>
    </location>
</feature>
<feature type="transmembrane region" description="Helical" evidence="6">
    <location>
        <begin position="171"/>
        <end position="191"/>
    </location>
</feature>
<feature type="transmembrane region" description="Helical" evidence="6">
    <location>
        <begin position="222"/>
        <end position="242"/>
    </location>
</feature>
<comment type="subcellular location">
    <subcellularLocation>
        <location evidence="1">Cell membrane</location>
        <topology evidence="1">Multi-pass membrane protein</topology>
    </subcellularLocation>
</comment>
<gene>
    <name evidence="7" type="primary">livH_49</name>
    <name evidence="7" type="ORF">GALL_373920</name>
</gene>
<dbReference type="InterPro" id="IPR043428">
    <property type="entry name" value="LivM-like"/>
</dbReference>
<evidence type="ECO:0000256" key="6">
    <source>
        <dbReference type="SAM" id="Phobius"/>
    </source>
</evidence>
<evidence type="ECO:0000256" key="2">
    <source>
        <dbReference type="ARBA" id="ARBA00022475"/>
    </source>
</evidence>
<evidence type="ECO:0000256" key="1">
    <source>
        <dbReference type="ARBA" id="ARBA00004651"/>
    </source>
</evidence>
<evidence type="ECO:0000256" key="5">
    <source>
        <dbReference type="ARBA" id="ARBA00023136"/>
    </source>
</evidence>
<feature type="transmembrane region" description="Helical" evidence="6">
    <location>
        <begin position="97"/>
        <end position="122"/>
    </location>
</feature>
<dbReference type="EMBL" id="MLJW01001003">
    <property type="protein sequence ID" value="OIQ80849.1"/>
    <property type="molecule type" value="Genomic_DNA"/>
</dbReference>
<dbReference type="GO" id="GO:0005886">
    <property type="term" value="C:plasma membrane"/>
    <property type="evidence" value="ECO:0007669"/>
    <property type="project" value="UniProtKB-SubCell"/>
</dbReference>
<keyword evidence="3 6" id="KW-0812">Transmembrane</keyword>
<evidence type="ECO:0000313" key="7">
    <source>
        <dbReference type="EMBL" id="OIQ80849.1"/>
    </source>
</evidence>
<dbReference type="Pfam" id="PF02653">
    <property type="entry name" value="BPD_transp_2"/>
    <property type="match status" value="1"/>
</dbReference>
<dbReference type="PANTHER" id="PTHR30482:SF10">
    <property type="entry name" value="HIGH-AFFINITY BRANCHED-CHAIN AMINO ACID TRANSPORT PROTEIN BRAE"/>
    <property type="match status" value="1"/>
</dbReference>
<organism evidence="7">
    <name type="scientific">mine drainage metagenome</name>
    <dbReference type="NCBI Taxonomy" id="410659"/>
    <lineage>
        <taxon>unclassified sequences</taxon>
        <taxon>metagenomes</taxon>
        <taxon>ecological metagenomes</taxon>
    </lineage>
</organism>
<reference evidence="7" key="1">
    <citation type="submission" date="2016-10" db="EMBL/GenBank/DDBJ databases">
        <title>Sequence of Gallionella enrichment culture.</title>
        <authorList>
            <person name="Poehlein A."/>
            <person name="Muehling M."/>
            <person name="Daniel R."/>
        </authorList>
    </citation>
    <scope>NUCLEOTIDE SEQUENCE</scope>
</reference>
<comment type="caution">
    <text evidence="7">The sequence shown here is derived from an EMBL/GenBank/DDBJ whole genome shotgun (WGS) entry which is preliminary data.</text>
</comment>
<dbReference type="GO" id="GO:0015658">
    <property type="term" value="F:branched-chain amino acid transmembrane transporter activity"/>
    <property type="evidence" value="ECO:0007669"/>
    <property type="project" value="InterPro"/>
</dbReference>
<keyword evidence="4 6" id="KW-1133">Transmembrane helix</keyword>
<name>A0A1J5QB51_9ZZZZ</name>
<evidence type="ECO:0000256" key="4">
    <source>
        <dbReference type="ARBA" id="ARBA00022989"/>
    </source>
</evidence>